<organism evidence="2 3">
    <name type="scientific">Pedobacter chitinilyticus</name>
    <dbReference type="NCBI Taxonomy" id="2233776"/>
    <lineage>
        <taxon>Bacteria</taxon>
        <taxon>Pseudomonadati</taxon>
        <taxon>Bacteroidota</taxon>
        <taxon>Sphingobacteriia</taxon>
        <taxon>Sphingobacteriales</taxon>
        <taxon>Sphingobacteriaceae</taxon>
        <taxon>Pedobacter</taxon>
    </lineage>
</organism>
<feature type="chain" id="PRO_5019409280" description="Periplasmic heavy metal sensor" evidence="1">
    <location>
        <begin position="20"/>
        <end position="115"/>
    </location>
</feature>
<feature type="signal peptide" evidence="1">
    <location>
        <begin position="1"/>
        <end position="19"/>
    </location>
</feature>
<name>A0A451GDA3_9SPHI</name>
<keyword evidence="3" id="KW-1185">Reference proteome</keyword>
<gene>
    <name evidence="2" type="ORF">DPV69_05760</name>
</gene>
<dbReference type="OrthoDB" id="1363060at2"/>
<comment type="caution">
    <text evidence="2">The sequence shown here is derived from an EMBL/GenBank/DDBJ whole genome shotgun (WGS) entry which is preliminary data.</text>
</comment>
<evidence type="ECO:0000313" key="3">
    <source>
        <dbReference type="Proteomes" id="UP000284120"/>
    </source>
</evidence>
<sequence length="115" mass="13117">MKKSFLVVLAFICALTASAQTKPKGMKELRDSMFTVMKLSDESRKAMHDVIAESGKGQKAIREDATLNEVQKKEKLADFLKNMRAKELEILTPEQVKAWKEFTAELREKQKVKSN</sequence>
<dbReference type="EMBL" id="SAYW01000001">
    <property type="protein sequence ID" value="RWU10836.1"/>
    <property type="molecule type" value="Genomic_DNA"/>
</dbReference>
<evidence type="ECO:0000313" key="2">
    <source>
        <dbReference type="EMBL" id="RWU10836.1"/>
    </source>
</evidence>
<protein>
    <recommendedName>
        <fullName evidence="4">Periplasmic heavy metal sensor</fullName>
    </recommendedName>
</protein>
<dbReference type="Proteomes" id="UP000284120">
    <property type="component" value="Unassembled WGS sequence"/>
</dbReference>
<evidence type="ECO:0000256" key="1">
    <source>
        <dbReference type="SAM" id="SignalP"/>
    </source>
</evidence>
<reference evidence="2 3" key="1">
    <citation type="submission" date="2018-06" db="EMBL/GenBank/DDBJ databases">
        <title>Pedobacter endophyticus sp. nov., an endophytic bacterium isolated from a leaf of Triticum aestivum.</title>
        <authorList>
            <person name="Zhang L."/>
        </authorList>
    </citation>
    <scope>NUCLEOTIDE SEQUENCE [LARGE SCALE GENOMIC DNA]</scope>
    <source>
        <strain evidence="2 3">CM134L-2</strain>
    </source>
</reference>
<dbReference type="RefSeq" id="WP_113646316.1">
    <property type="nucleotide sequence ID" value="NZ_QMHN01000001.1"/>
</dbReference>
<dbReference type="AlphaFoldDB" id="A0A451GDA3"/>
<accession>A0A451GDA3</accession>
<evidence type="ECO:0008006" key="4">
    <source>
        <dbReference type="Google" id="ProtNLM"/>
    </source>
</evidence>
<proteinExistence type="predicted"/>
<keyword evidence="1" id="KW-0732">Signal</keyword>